<dbReference type="CDD" id="cd01448">
    <property type="entry name" value="TST_Repeat_1"/>
    <property type="match status" value="1"/>
</dbReference>
<dbReference type="InterPro" id="IPR036873">
    <property type="entry name" value="Rhodanese-like_dom_sf"/>
</dbReference>
<dbReference type="CDD" id="cd01449">
    <property type="entry name" value="TST_Repeat_2"/>
    <property type="match status" value="1"/>
</dbReference>
<dbReference type="PROSITE" id="PS00380">
    <property type="entry name" value="RHODANESE_1"/>
    <property type="match status" value="1"/>
</dbReference>
<gene>
    <name evidence="3" type="ORF">NITHO_4830005</name>
</gene>
<evidence type="ECO:0000259" key="2">
    <source>
        <dbReference type="PROSITE" id="PS50206"/>
    </source>
</evidence>
<keyword evidence="3" id="KW-0808">Transferase</keyword>
<dbReference type="InterPro" id="IPR051126">
    <property type="entry name" value="Thiosulfate_sulfurtransferase"/>
</dbReference>
<dbReference type="OrthoDB" id="9770030at2"/>
<evidence type="ECO:0000256" key="1">
    <source>
        <dbReference type="ARBA" id="ARBA00022737"/>
    </source>
</evidence>
<sequence length="277" mass="30676">MSDLIPANGGWLLVDASWLHDHFGESGVVVIDARPSHAYQSGHIPGAVNLNVYAIRARSSEPEDVAGFEREVEQRLRSIGVRNDSDVIFYEDISGPTAARGVWLMELLGHERVAMLDGGLHAWVEAGYDVTTAAPEIELGDFSANLRPDRLASASYILEHLNDPGVAIWDTRHESEHLGMNVLARRGGTIPGAIHLEWIETMNPDGTLKEPEVLRARLVAKGLTPDKEIIPFCQSGFRSAHGYFVARLLGYPRVRNYVTSWSEWGNRPDLPVERPRG</sequence>
<keyword evidence="1" id="KW-0677">Repeat</keyword>
<feature type="domain" description="Rhodanese" evidence="2">
    <location>
        <begin position="24"/>
        <end position="132"/>
    </location>
</feature>
<name>I4EKW2_9BACT</name>
<evidence type="ECO:0000313" key="4">
    <source>
        <dbReference type="Proteomes" id="UP000004221"/>
    </source>
</evidence>
<proteinExistence type="predicted"/>
<dbReference type="InterPro" id="IPR001307">
    <property type="entry name" value="Thiosulphate_STrfase_CS"/>
</dbReference>
<accession>I4EKW2</accession>
<dbReference type="Gene3D" id="3.40.250.10">
    <property type="entry name" value="Rhodanese-like domain"/>
    <property type="match status" value="2"/>
</dbReference>
<dbReference type="Pfam" id="PF00581">
    <property type="entry name" value="Rhodanese"/>
    <property type="match status" value="2"/>
</dbReference>
<dbReference type="SMART" id="SM00450">
    <property type="entry name" value="RHOD"/>
    <property type="match status" value="2"/>
</dbReference>
<dbReference type="Proteomes" id="UP000004221">
    <property type="component" value="Unassembled WGS sequence"/>
</dbReference>
<dbReference type="AlphaFoldDB" id="I4EKW2"/>
<dbReference type="PROSITE" id="PS50206">
    <property type="entry name" value="RHODANESE_3"/>
    <property type="match status" value="2"/>
</dbReference>
<comment type="caution">
    <text evidence="3">The sequence shown here is derived from an EMBL/GenBank/DDBJ whole genome shotgun (WGS) entry which is preliminary data.</text>
</comment>
<dbReference type="PANTHER" id="PTHR43855">
    <property type="entry name" value="THIOSULFATE SULFURTRANSFERASE"/>
    <property type="match status" value="1"/>
</dbReference>
<dbReference type="PANTHER" id="PTHR43855:SF1">
    <property type="entry name" value="THIOSULFATE SULFURTRANSFERASE"/>
    <property type="match status" value="1"/>
</dbReference>
<protein>
    <submittedName>
        <fullName evidence="3">Rhodanese-related sulfurtransferase-like protein</fullName>
    </submittedName>
</protein>
<dbReference type="SUPFAM" id="SSF52821">
    <property type="entry name" value="Rhodanese/Cell cycle control phosphatase"/>
    <property type="match status" value="2"/>
</dbReference>
<evidence type="ECO:0000313" key="3">
    <source>
        <dbReference type="EMBL" id="CCF85324.1"/>
    </source>
</evidence>
<feature type="domain" description="Rhodanese" evidence="2">
    <location>
        <begin position="162"/>
        <end position="273"/>
    </location>
</feature>
<organism evidence="3 4">
    <name type="scientific">Nitrolancea hollandica Lb</name>
    <dbReference type="NCBI Taxonomy" id="1129897"/>
    <lineage>
        <taxon>Bacteria</taxon>
        <taxon>Pseudomonadati</taxon>
        <taxon>Thermomicrobiota</taxon>
        <taxon>Thermomicrobia</taxon>
        <taxon>Sphaerobacterales</taxon>
        <taxon>Sphaerobacterineae</taxon>
        <taxon>Sphaerobacteraceae</taxon>
        <taxon>Nitrolancea</taxon>
    </lineage>
</organism>
<reference evidence="3 4" key="1">
    <citation type="journal article" date="2012" name="ISME J.">
        <title>Nitrification expanded: discovery, physiology and genomics of a nitrite-oxidizing bacterium from the phylum Chloroflexi.</title>
        <authorList>
            <person name="Sorokin D.Y."/>
            <person name="Lucker S."/>
            <person name="Vejmelkova D."/>
            <person name="Kostrikina N.A."/>
            <person name="Kleerebezem R."/>
            <person name="Rijpstra W.I."/>
            <person name="Damste J.S."/>
            <person name="Le Paslier D."/>
            <person name="Muyzer G."/>
            <person name="Wagner M."/>
            <person name="van Loosdrecht M.C."/>
            <person name="Daims H."/>
        </authorList>
    </citation>
    <scope>NUCLEOTIDE SEQUENCE [LARGE SCALE GENOMIC DNA]</scope>
    <source>
        <strain evidence="4">none</strain>
    </source>
</reference>
<dbReference type="GO" id="GO:0004792">
    <property type="term" value="F:thiosulfate-cyanide sulfurtransferase activity"/>
    <property type="evidence" value="ECO:0007669"/>
    <property type="project" value="InterPro"/>
</dbReference>
<dbReference type="EMBL" id="CAGS01000427">
    <property type="protein sequence ID" value="CCF85324.1"/>
    <property type="molecule type" value="Genomic_DNA"/>
</dbReference>
<dbReference type="InterPro" id="IPR001763">
    <property type="entry name" value="Rhodanese-like_dom"/>
</dbReference>
<dbReference type="RefSeq" id="WP_008480148.1">
    <property type="nucleotide sequence ID" value="NZ_CAGS01000427.1"/>
</dbReference>
<keyword evidence="4" id="KW-1185">Reference proteome</keyword>